<dbReference type="AlphaFoldDB" id="A0A9N9CDL6"/>
<sequence length="1207" mass="137302">MDNEPAEPQQARLERRELREANLAAWRNEKPDSAASKNFDSNIKKNIGFIKKIKTQLSAEYQQQLLKDIRTLTLAKYITEVVGAVIDGVQKNKSASDVWAAVEVISALHQRFPDTFTPYLSHTLFRSLSPPSLKQLSALTPEQREKEESIRIAKQRVLLRIAGELWLLGVLRNVEDGIAPGNANNVVVGSGSVNGVKDNVTGFAGGNPVKEPKSGESKDSKKEGEGFVYGVLKEMFSHDIKHLNLPLAVFFVKNFGPEMLGTVSRKQKPGSSEESATLPTNGGNEAVADTEDEAPKISEVFVTKEQQAMFRNLLTEYFKGVEKHLVRDHEKMKQLEIRNHDFYISRGEIPEETKQTYEKVCDAFEKFKRNAQILADSLDLEMPDLPEDEGTTLMGGSVVKEGSSLKDKEDNFSSSIWEDEDAKSFYENLVDLRTKVPGLLLDGNTSIKSDADETKSDISPVVDKDKEDDVKDESTDDIALTDPKKSIQDAMTEMMDRIVIANDEHEDASEKHSADDDFKDVDQEDTAVGVDESNSKKDPEATGKSATSAKLGSLLSRLPNMVNRDLIDQAAADFCFLNTKAARKKLIKTLAGVPRNRLDLLPYYARLIATLNPHFPDVGSSVLQALENEFKHLQKKKSQDLLETKIKNIRYLAELTKFRITPQHVIFHCLKVVLDDFSNQNIDIACNLLETCGRFLYKSPETNVRMVNMLDIMMRKKNVQHMDNRHILMVENAYYQCNPPDRTAVVKKDRSIMEQYIRKLVYTDLNKKTVEKVLKLLRKLHWDDEKVYRIIEKCFSKIWKIKYSNIHLMAILAAGLHRYHSDFGVALVDHILEDIRIGLEQNIFKYNQRRIAQVKYLGELYNYRMIDSPVIFDTLYTIVTLGHEFGRPSSYRPSVLDAPNDYFRVRLCCTLLDTCGMCFDRGTSKERLDDFLMFFQMYILSKEKLPKDIDYMFTDTIEMLRPNMTMCKTYEEAAEQVDIKLLQNQKVLQSSEDAAKSQEDNAEDSEASSESEEDDDEDVQEDELERDIIEDEGSDTESVSEVTAEGEDEEEVVVHSNRPNQSVSDEEEFEREFSKMMTESIESRKYERKPAMLDVAIPMHLKRGNDKTLDTDGSVAFTLLTKKGNKQQLKTMEVPANSVLAVNTRTKQEAERVEQLQLKQIVLNYEEREEKNQREELEQSLTSSGFKVSFQSGGRRPSQKGRRQGGG</sequence>
<feature type="compositionally biased region" description="Polar residues" evidence="3">
    <location>
        <begin position="269"/>
        <end position="283"/>
    </location>
</feature>
<evidence type="ECO:0000313" key="5">
    <source>
        <dbReference type="EMBL" id="CAG8596300.1"/>
    </source>
</evidence>
<dbReference type="Proteomes" id="UP000789572">
    <property type="component" value="Unassembled WGS sequence"/>
</dbReference>
<feature type="compositionally biased region" description="Polar residues" evidence="3">
    <location>
        <begin position="1180"/>
        <end position="1192"/>
    </location>
</feature>
<evidence type="ECO:0000256" key="3">
    <source>
        <dbReference type="SAM" id="MobiDB-lite"/>
    </source>
</evidence>
<feature type="region of interest" description="Disordered" evidence="3">
    <location>
        <begin position="202"/>
        <end position="222"/>
    </location>
</feature>
<dbReference type="GO" id="GO:0035145">
    <property type="term" value="C:exon-exon junction complex"/>
    <property type="evidence" value="ECO:0007669"/>
    <property type="project" value="TreeGrafter"/>
</dbReference>
<proteinExistence type="predicted"/>
<feature type="region of interest" description="Disordered" evidence="3">
    <location>
        <begin position="990"/>
        <end position="1069"/>
    </location>
</feature>
<evidence type="ECO:0000256" key="1">
    <source>
        <dbReference type="ARBA" id="ARBA00004496"/>
    </source>
</evidence>
<dbReference type="Pfam" id="PF04050">
    <property type="entry name" value="Upf2"/>
    <property type="match status" value="1"/>
</dbReference>
<dbReference type="PANTHER" id="PTHR12839:SF7">
    <property type="entry name" value="REGULATOR OF NONSENSE TRANSCRIPTS 2"/>
    <property type="match status" value="1"/>
</dbReference>
<evidence type="ECO:0000313" key="6">
    <source>
        <dbReference type="Proteomes" id="UP000789572"/>
    </source>
</evidence>
<feature type="compositionally biased region" description="Acidic residues" evidence="3">
    <location>
        <begin position="1000"/>
        <end position="1035"/>
    </location>
</feature>
<feature type="domain" description="MIF4G" evidence="4">
    <location>
        <begin position="552"/>
        <end position="740"/>
    </location>
</feature>
<feature type="compositionally biased region" description="Basic residues" evidence="3">
    <location>
        <begin position="1197"/>
        <end position="1207"/>
    </location>
</feature>
<name>A0A9N9CDL6_9GLOM</name>
<feature type="region of interest" description="Disordered" evidence="3">
    <location>
        <begin position="441"/>
        <end position="486"/>
    </location>
</feature>
<dbReference type="Pfam" id="PF02854">
    <property type="entry name" value="MIF4G"/>
    <property type="match status" value="2"/>
</dbReference>
<dbReference type="InterPro" id="IPR003890">
    <property type="entry name" value="MIF4G-like_typ-3"/>
</dbReference>
<feature type="non-terminal residue" evidence="5">
    <location>
        <position position="1207"/>
    </location>
</feature>
<keyword evidence="6" id="KW-1185">Reference proteome</keyword>
<feature type="region of interest" description="Disordered" evidence="3">
    <location>
        <begin position="262"/>
        <end position="287"/>
    </location>
</feature>
<accession>A0A9N9CDL6</accession>
<dbReference type="EMBL" id="CAJVPJ010001569">
    <property type="protein sequence ID" value="CAG8596300.1"/>
    <property type="molecule type" value="Genomic_DNA"/>
</dbReference>
<dbReference type="GO" id="GO:0005737">
    <property type="term" value="C:cytoplasm"/>
    <property type="evidence" value="ECO:0007669"/>
    <property type="project" value="UniProtKB-SubCell"/>
</dbReference>
<reference evidence="5" key="1">
    <citation type="submission" date="2021-06" db="EMBL/GenBank/DDBJ databases">
        <authorList>
            <person name="Kallberg Y."/>
            <person name="Tangrot J."/>
            <person name="Rosling A."/>
        </authorList>
    </citation>
    <scope>NUCLEOTIDE SEQUENCE</scope>
    <source>
        <strain evidence="5">IA702</strain>
    </source>
</reference>
<organism evidence="5 6">
    <name type="scientific">Paraglomus occultum</name>
    <dbReference type="NCBI Taxonomy" id="144539"/>
    <lineage>
        <taxon>Eukaryota</taxon>
        <taxon>Fungi</taxon>
        <taxon>Fungi incertae sedis</taxon>
        <taxon>Mucoromycota</taxon>
        <taxon>Glomeromycotina</taxon>
        <taxon>Glomeromycetes</taxon>
        <taxon>Paraglomerales</taxon>
        <taxon>Paraglomeraceae</taxon>
        <taxon>Paraglomus</taxon>
    </lineage>
</organism>
<feature type="compositionally biased region" description="Basic and acidic residues" evidence="3">
    <location>
        <begin position="449"/>
        <end position="473"/>
    </location>
</feature>
<dbReference type="InterPro" id="IPR016024">
    <property type="entry name" value="ARM-type_fold"/>
</dbReference>
<feature type="region of interest" description="Disordered" evidence="3">
    <location>
        <begin position="526"/>
        <end position="548"/>
    </location>
</feature>
<dbReference type="SMART" id="SM00543">
    <property type="entry name" value="MIF4G"/>
    <property type="match status" value="2"/>
</dbReference>
<evidence type="ECO:0000256" key="2">
    <source>
        <dbReference type="ARBA" id="ARBA00022490"/>
    </source>
</evidence>
<dbReference type="GO" id="GO:0000184">
    <property type="term" value="P:nuclear-transcribed mRNA catabolic process, nonsense-mediated decay"/>
    <property type="evidence" value="ECO:0007669"/>
    <property type="project" value="InterPro"/>
</dbReference>
<dbReference type="PANTHER" id="PTHR12839">
    <property type="entry name" value="NONSENSE-MEDIATED MRNA DECAY PROTEIN 2 UP-FRAMESHIFT SUPPRESSOR 2"/>
    <property type="match status" value="1"/>
</dbReference>
<comment type="caution">
    <text evidence="5">The sequence shown here is derived from an EMBL/GenBank/DDBJ whole genome shotgun (WGS) entry which is preliminary data.</text>
</comment>
<feature type="compositionally biased region" description="Basic and acidic residues" evidence="3">
    <location>
        <begin position="210"/>
        <end position="222"/>
    </location>
</feature>
<dbReference type="FunFam" id="1.25.40.180:FF:000052">
    <property type="entry name" value="Nonsense-mediated mRNA decay factor"/>
    <property type="match status" value="1"/>
</dbReference>
<protein>
    <submittedName>
        <fullName evidence="5">9019_t:CDS:1</fullName>
    </submittedName>
</protein>
<dbReference type="SUPFAM" id="SSF48371">
    <property type="entry name" value="ARM repeat"/>
    <property type="match status" value="2"/>
</dbReference>
<dbReference type="InterPro" id="IPR039762">
    <property type="entry name" value="Nmd2/UPF2"/>
</dbReference>
<evidence type="ECO:0000259" key="4">
    <source>
        <dbReference type="SMART" id="SM00543"/>
    </source>
</evidence>
<feature type="region of interest" description="Disordered" evidence="3">
    <location>
        <begin position="1169"/>
        <end position="1207"/>
    </location>
</feature>
<gene>
    <name evidence="5" type="ORF">POCULU_LOCUS7233</name>
</gene>
<dbReference type="Gene3D" id="4.10.80.160">
    <property type="match status" value="1"/>
</dbReference>
<dbReference type="GO" id="GO:0003723">
    <property type="term" value="F:RNA binding"/>
    <property type="evidence" value="ECO:0007669"/>
    <property type="project" value="InterPro"/>
</dbReference>
<dbReference type="FunFam" id="1.25.40.180:FF:000037">
    <property type="entry name" value="Nonsense-mediated mRNA decay factor (Upf2)"/>
    <property type="match status" value="1"/>
</dbReference>
<keyword evidence="2" id="KW-0963">Cytoplasm</keyword>
<feature type="domain" description="MIF4G" evidence="4">
    <location>
        <begin position="755"/>
        <end position="963"/>
    </location>
</feature>
<dbReference type="OrthoDB" id="27832at2759"/>
<comment type="subcellular location">
    <subcellularLocation>
        <location evidence="1">Cytoplasm</location>
    </subcellularLocation>
</comment>
<dbReference type="InterPro" id="IPR007193">
    <property type="entry name" value="Upf2/Nmd2_C"/>
</dbReference>
<dbReference type="Gene3D" id="1.25.40.180">
    <property type="match status" value="3"/>
</dbReference>